<evidence type="ECO:0000313" key="2">
    <source>
        <dbReference type="Proteomes" id="UP000007123"/>
    </source>
</evidence>
<dbReference type="Pfam" id="PF05845">
    <property type="entry name" value="PhnH"/>
    <property type="match status" value="1"/>
</dbReference>
<dbReference type="GO" id="GO:0019634">
    <property type="term" value="P:organic phosphonate metabolic process"/>
    <property type="evidence" value="ECO:0007669"/>
    <property type="project" value="InterPro"/>
</dbReference>
<dbReference type="OrthoDB" id="7947094at2"/>
<proteinExistence type="predicted"/>
<evidence type="ECO:0000313" key="1">
    <source>
        <dbReference type="EMBL" id="EKF59936.1"/>
    </source>
</evidence>
<dbReference type="RefSeq" id="WP_006725507.1">
    <property type="nucleotide sequence ID" value="NZ_ALJF01000006.1"/>
</dbReference>
<dbReference type="PATRIC" id="fig|1156935.5.peg.1519"/>
<sequence length="185" mass="19755">MDASALIAIPVPNDLERLHNATYDALMWALARPGTVQTLPQPGLEAIVDTLVDRECRVFSSHKTLQPLIASTGAAITGARDADHAFIDLGAEAGLRELAVVPAGSHLYPDDGATVFSSARIGEGQRLRLSGPGIETYADIRIGGLKPDVWTLRATRCLYPTGFELLFVDGDHVVGLPRSTTVEVL</sequence>
<dbReference type="eggNOG" id="COG3625">
    <property type="taxonomic scope" value="Bacteria"/>
</dbReference>
<protein>
    <submittedName>
        <fullName evidence="1">Phosphonate metabolism protein PhnH</fullName>
    </submittedName>
</protein>
<dbReference type="InterPro" id="IPR008772">
    <property type="entry name" value="Phosphonate_metab_PhnH"/>
</dbReference>
<dbReference type="Proteomes" id="UP000007123">
    <property type="component" value="Unassembled WGS sequence"/>
</dbReference>
<dbReference type="InterPro" id="IPR038058">
    <property type="entry name" value="PhnH-like_sp"/>
</dbReference>
<dbReference type="EMBL" id="ALJF01000006">
    <property type="protein sequence ID" value="EKF59936.1"/>
    <property type="molecule type" value="Genomic_DNA"/>
</dbReference>
<gene>
    <name evidence="1" type="ORF">QWE_07546</name>
</gene>
<dbReference type="STRING" id="1156935.QWE_07546"/>
<reference evidence="1 2" key="1">
    <citation type="journal article" date="2012" name="J. Bacteriol.">
        <title>Draft Genome Sequence of Agrobacterium albertimagni Strain AOL15.</title>
        <authorList>
            <person name="Trimble W.L."/>
            <person name="Phung le T."/>
            <person name="Meyer F."/>
            <person name="Gilbert J.A."/>
            <person name="Silver S."/>
        </authorList>
    </citation>
    <scope>NUCLEOTIDE SEQUENCE [LARGE SCALE GENOMIC DNA]</scope>
    <source>
        <strain evidence="1 2">AOL15</strain>
    </source>
</reference>
<dbReference type="AlphaFoldDB" id="K2QFS9"/>
<dbReference type="Gene3D" id="3.40.50.11310">
    <property type="entry name" value="Bacterial phosphonate metabolism protein PhnH"/>
    <property type="match status" value="1"/>
</dbReference>
<accession>K2QFS9</accession>
<organism evidence="1 2">
    <name type="scientific">Agrobacterium albertimagni AOL15</name>
    <dbReference type="NCBI Taxonomy" id="1156935"/>
    <lineage>
        <taxon>Bacteria</taxon>
        <taxon>Pseudomonadati</taxon>
        <taxon>Pseudomonadota</taxon>
        <taxon>Alphaproteobacteria</taxon>
        <taxon>Hyphomicrobiales</taxon>
        <taxon>Rhizobiaceae</taxon>
        <taxon>Rhizobium/Agrobacterium group</taxon>
        <taxon>Agrobacterium</taxon>
    </lineage>
</organism>
<keyword evidence="2" id="KW-1185">Reference proteome</keyword>
<dbReference type="SUPFAM" id="SSF159709">
    <property type="entry name" value="PhnH-like"/>
    <property type="match status" value="1"/>
</dbReference>
<comment type="caution">
    <text evidence="1">The sequence shown here is derived from an EMBL/GenBank/DDBJ whole genome shotgun (WGS) entry which is preliminary data.</text>
</comment>
<dbReference type="NCBIfam" id="TIGR03292">
    <property type="entry name" value="PhnH_redo"/>
    <property type="match status" value="1"/>
</dbReference>
<name>K2QFS9_9HYPH</name>